<dbReference type="AlphaFoldDB" id="A0A0C3B8C6"/>
<evidence type="ECO:0000313" key="1">
    <source>
        <dbReference type="EMBL" id="KIM33060.1"/>
    </source>
</evidence>
<reference evidence="1 2" key="1">
    <citation type="submission" date="2014-04" db="EMBL/GenBank/DDBJ databases">
        <authorList>
            <consortium name="DOE Joint Genome Institute"/>
            <person name="Kuo A."/>
            <person name="Zuccaro A."/>
            <person name="Kohler A."/>
            <person name="Nagy L.G."/>
            <person name="Floudas D."/>
            <person name="Copeland A."/>
            <person name="Barry K.W."/>
            <person name="Cichocki N."/>
            <person name="Veneault-Fourrey C."/>
            <person name="LaButti K."/>
            <person name="Lindquist E.A."/>
            <person name="Lipzen A."/>
            <person name="Lundell T."/>
            <person name="Morin E."/>
            <person name="Murat C."/>
            <person name="Sun H."/>
            <person name="Tunlid A."/>
            <person name="Henrissat B."/>
            <person name="Grigoriev I.V."/>
            <person name="Hibbett D.S."/>
            <person name="Martin F."/>
            <person name="Nordberg H.P."/>
            <person name="Cantor M.N."/>
            <person name="Hua S.X."/>
        </authorList>
    </citation>
    <scope>NUCLEOTIDE SEQUENCE [LARGE SCALE GENOMIC DNA]</scope>
    <source>
        <strain evidence="1 2">MAFF 305830</strain>
    </source>
</reference>
<dbReference type="HOGENOM" id="CLU_496157_0_0_1"/>
<keyword evidence="2" id="KW-1185">Reference proteome</keyword>
<dbReference type="InterPro" id="IPR036047">
    <property type="entry name" value="F-box-like_dom_sf"/>
</dbReference>
<accession>A0A0C3B8C6</accession>
<dbReference type="OrthoDB" id="3268567at2759"/>
<dbReference type="Proteomes" id="UP000054097">
    <property type="component" value="Unassembled WGS sequence"/>
</dbReference>
<gene>
    <name evidence="1" type="ORF">M408DRAFT_191415</name>
</gene>
<organism evidence="1 2">
    <name type="scientific">Serendipita vermifera MAFF 305830</name>
    <dbReference type="NCBI Taxonomy" id="933852"/>
    <lineage>
        <taxon>Eukaryota</taxon>
        <taxon>Fungi</taxon>
        <taxon>Dikarya</taxon>
        <taxon>Basidiomycota</taxon>
        <taxon>Agaricomycotina</taxon>
        <taxon>Agaricomycetes</taxon>
        <taxon>Sebacinales</taxon>
        <taxon>Serendipitaceae</taxon>
        <taxon>Serendipita</taxon>
    </lineage>
</organism>
<reference evidence="2" key="2">
    <citation type="submission" date="2015-01" db="EMBL/GenBank/DDBJ databases">
        <title>Evolutionary Origins and Diversification of the Mycorrhizal Mutualists.</title>
        <authorList>
            <consortium name="DOE Joint Genome Institute"/>
            <consortium name="Mycorrhizal Genomics Consortium"/>
            <person name="Kohler A."/>
            <person name="Kuo A."/>
            <person name="Nagy L.G."/>
            <person name="Floudas D."/>
            <person name="Copeland A."/>
            <person name="Barry K.W."/>
            <person name="Cichocki N."/>
            <person name="Veneault-Fourrey C."/>
            <person name="LaButti K."/>
            <person name="Lindquist E.A."/>
            <person name="Lipzen A."/>
            <person name="Lundell T."/>
            <person name="Morin E."/>
            <person name="Murat C."/>
            <person name="Riley R."/>
            <person name="Ohm R."/>
            <person name="Sun H."/>
            <person name="Tunlid A."/>
            <person name="Henrissat B."/>
            <person name="Grigoriev I.V."/>
            <person name="Hibbett D.S."/>
            <person name="Martin F."/>
        </authorList>
    </citation>
    <scope>NUCLEOTIDE SEQUENCE [LARGE SCALE GENOMIC DNA]</scope>
    <source>
        <strain evidence="2">MAFF 305830</strain>
    </source>
</reference>
<sequence>MSVEAGKDSFVPDTLKIPPSDGTPIWKLSMELFLNIAERLDSATCLTFSQTCRTLYILSNERSAYWRNASFAHGLLPRIAPMKSFTGAELRSTAVKSINLEWIWENRSPSVAKRIAVPTQLHKERYFVPSGSRWLFQYGTRISKDSRIPTILVYDMITEQHIGESRIPVSDKIHRIVGQSLAPDMVVFAVQFVRRPHIAICTAKFHEHDGVPGKQEIETVGNMQTGKDITFCVFQEGLVGITTEDEVVIQQWDNPASQWRLDAEVEWTPRGLQVARNRLLLLERKIDDEPIKSWRIRVFDISVVRDQEAQQISEDETRQLRFIDSANITHAPGEPFYAPYWEDRILESGVHFGFKTLLLIHTEIGEHLWHCDLRLDTEETTDGLIEERLIVVGEYIVGQEPDERPRQFLEGFILGPKASRIVWTTGDGSTRIRSDWTDENASESRELDMHSKPMSIPRLLVFDELFGVIMQSDTSTHHALFYFI</sequence>
<evidence type="ECO:0008006" key="3">
    <source>
        <dbReference type="Google" id="ProtNLM"/>
    </source>
</evidence>
<evidence type="ECO:0000313" key="2">
    <source>
        <dbReference type="Proteomes" id="UP000054097"/>
    </source>
</evidence>
<proteinExistence type="predicted"/>
<dbReference type="SUPFAM" id="SSF81383">
    <property type="entry name" value="F-box domain"/>
    <property type="match status" value="1"/>
</dbReference>
<name>A0A0C3B8C6_SERVB</name>
<dbReference type="EMBL" id="KN824279">
    <property type="protein sequence ID" value="KIM33060.1"/>
    <property type="molecule type" value="Genomic_DNA"/>
</dbReference>
<protein>
    <recommendedName>
        <fullName evidence="3">F-box domain-containing protein</fullName>
    </recommendedName>
</protein>